<reference evidence="3" key="1">
    <citation type="submission" date="2020-11" db="EMBL/GenBank/DDBJ databases">
        <authorList>
            <person name="Tran Van P."/>
        </authorList>
    </citation>
    <scope>NUCLEOTIDE SEQUENCE</scope>
</reference>
<dbReference type="EMBL" id="OA882225">
    <property type="protein sequence ID" value="CAD7273935.1"/>
    <property type="molecule type" value="Genomic_DNA"/>
</dbReference>
<feature type="domain" description="Thioredoxin-like fold" evidence="2">
    <location>
        <begin position="42"/>
        <end position="136"/>
    </location>
</feature>
<feature type="domain" description="Metaxin glutathione S-transferase" evidence="1">
    <location>
        <begin position="189"/>
        <end position="249"/>
    </location>
</feature>
<keyword evidence="4" id="KW-1185">Reference proteome</keyword>
<evidence type="ECO:0000313" key="4">
    <source>
        <dbReference type="Proteomes" id="UP000678499"/>
    </source>
</evidence>
<dbReference type="Gene3D" id="1.20.1050.10">
    <property type="match status" value="1"/>
</dbReference>
<organism evidence="3">
    <name type="scientific">Notodromas monacha</name>
    <dbReference type="NCBI Taxonomy" id="399045"/>
    <lineage>
        <taxon>Eukaryota</taxon>
        <taxon>Metazoa</taxon>
        <taxon>Ecdysozoa</taxon>
        <taxon>Arthropoda</taxon>
        <taxon>Crustacea</taxon>
        <taxon>Oligostraca</taxon>
        <taxon>Ostracoda</taxon>
        <taxon>Podocopa</taxon>
        <taxon>Podocopida</taxon>
        <taxon>Cypridocopina</taxon>
        <taxon>Cypridoidea</taxon>
        <taxon>Cyprididae</taxon>
        <taxon>Notodromas</taxon>
    </lineage>
</organism>
<accession>A0A7R9BH98</accession>
<dbReference type="InterPro" id="IPR036282">
    <property type="entry name" value="Glutathione-S-Trfase_C_sf"/>
</dbReference>
<evidence type="ECO:0000313" key="3">
    <source>
        <dbReference type="EMBL" id="CAD7273935.1"/>
    </source>
</evidence>
<dbReference type="AlphaFoldDB" id="A0A7R9BH98"/>
<dbReference type="InterPro" id="IPR040079">
    <property type="entry name" value="Glutathione_S-Trfase"/>
</dbReference>
<evidence type="ECO:0000259" key="2">
    <source>
        <dbReference type="Pfam" id="PF17172"/>
    </source>
</evidence>
<dbReference type="InterPro" id="IPR012336">
    <property type="entry name" value="Thioredoxin-like_fold"/>
</dbReference>
<dbReference type="PANTHER" id="PTHR12289:SF38">
    <property type="entry name" value="METAXIN-2"/>
    <property type="match status" value="1"/>
</dbReference>
<dbReference type="GO" id="GO:0001401">
    <property type="term" value="C:SAM complex"/>
    <property type="evidence" value="ECO:0007669"/>
    <property type="project" value="TreeGrafter"/>
</dbReference>
<proteinExistence type="predicted"/>
<dbReference type="GO" id="GO:0007005">
    <property type="term" value="P:mitochondrion organization"/>
    <property type="evidence" value="ECO:0007669"/>
    <property type="project" value="TreeGrafter"/>
</dbReference>
<dbReference type="SFLD" id="SFLDS00019">
    <property type="entry name" value="Glutathione_Transferase_(cytos"/>
    <property type="match status" value="1"/>
</dbReference>
<evidence type="ECO:0008006" key="5">
    <source>
        <dbReference type="Google" id="ProtNLM"/>
    </source>
</evidence>
<dbReference type="EMBL" id="CAJPEX010000188">
    <property type="protein sequence ID" value="CAG0914087.1"/>
    <property type="molecule type" value="Genomic_DNA"/>
</dbReference>
<protein>
    <recommendedName>
        <fullName evidence="5">Metaxin 2</fullName>
    </recommendedName>
</protein>
<dbReference type="PANTHER" id="PTHR12289">
    <property type="entry name" value="METAXIN RELATED"/>
    <property type="match status" value="1"/>
</dbReference>
<dbReference type="SFLD" id="SFLDG01180">
    <property type="entry name" value="SUF1"/>
    <property type="match status" value="1"/>
</dbReference>
<evidence type="ECO:0000259" key="1">
    <source>
        <dbReference type="Pfam" id="PF17171"/>
    </source>
</evidence>
<dbReference type="Pfam" id="PF17171">
    <property type="entry name" value="GST_C_6"/>
    <property type="match status" value="1"/>
</dbReference>
<name>A0A7R9BH98_9CRUS</name>
<dbReference type="InterPro" id="IPR050931">
    <property type="entry name" value="Mito_Protein_Transport_Metaxin"/>
</dbReference>
<dbReference type="CDD" id="cd03211">
    <property type="entry name" value="GST_C_Metaxin2"/>
    <property type="match status" value="1"/>
</dbReference>
<dbReference type="Proteomes" id="UP000678499">
    <property type="component" value="Unassembled WGS sequence"/>
</dbReference>
<dbReference type="SUPFAM" id="SSF47616">
    <property type="entry name" value="GST C-terminal domain-like"/>
    <property type="match status" value="1"/>
</dbReference>
<dbReference type="Pfam" id="PF17172">
    <property type="entry name" value="GST_N_4"/>
    <property type="match status" value="1"/>
</dbReference>
<dbReference type="InterPro" id="IPR033468">
    <property type="entry name" value="Metaxin_GST"/>
</dbReference>
<sequence length="266" mass="30483">MPSVLMAELQAFESPVKEPWPDDVEMYVTHEVEQILLPESSSCLAVQAFFRMCGLRYKLQMRINAESMSPSGKIPFIRCGKAVVSELDPIVSFVAHRGISLTTELSDVEKSDMRAYMSLVYNVLGNAEQHLMWCDRVTFLEVTYPRFTSAFPRPLGGILCYLRQRKMRKKLRVIDWESKDLEKVYSEIDNCCRVLSERLGSQKYFFGNKPTELDALVFGHLFSLLTTHLPDSRLSAVVHTYDNLVELCSTVENEFFQRIEGSVSLK</sequence>
<gene>
    <name evidence="3" type="ORF">NMOB1V02_LOCUS1798</name>
</gene>
<dbReference type="OrthoDB" id="198787at2759"/>